<reference evidence="7" key="1">
    <citation type="submission" date="2023-03" db="EMBL/GenBank/DDBJ databases">
        <title>Massive genome expansion in bonnet fungi (Mycena s.s.) driven by repeated elements and novel gene families across ecological guilds.</title>
        <authorList>
            <consortium name="Lawrence Berkeley National Laboratory"/>
            <person name="Harder C.B."/>
            <person name="Miyauchi S."/>
            <person name="Viragh M."/>
            <person name="Kuo A."/>
            <person name="Thoen E."/>
            <person name="Andreopoulos B."/>
            <person name="Lu D."/>
            <person name="Skrede I."/>
            <person name="Drula E."/>
            <person name="Henrissat B."/>
            <person name="Morin E."/>
            <person name="Kohler A."/>
            <person name="Barry K."/>
            <person name="LaButti K."/>
            <person name="Morin E."/>
            <person name="Salamov A."/>
            <person name="Lipzen A."/>
            <person name="Mereny Z."/>
            <person name="Hegedus B."/>
            <person name="Baldrian P."/>
            <person name="Stursova M."/>
            <person name="Weitz H."/>
            <person name="Taylor A."/>
            <person name="Grigoriev I.V."/>
            <person name="Nagy L.G."/>
            <person name="Martin F."/>
            <person name="Kauserud H."/>
        </authorList>
    </citation>
    <scope>NUCLEOTIDE SEQUENCE</scope>
    <source>
        <strain evidence="7">9284</strain>
    </source>
</reference>
<dbReference type="SMART" id="SM00066">
    <property type="entry name" value="GAL4"/>
    <property type="match status" value="1"/>
</dbReference>
<sequence>MVPIQRGPRACSNCRRRKIKCDGARPKCSQCRLRPPRSKMPCEYPRIDGWPEDSQASEMLETIQTLRARVAELERYAPPDPARIYLQQPYAAGSESLRDFGEMSLTTGRSSPFDMPEPPSNLMVNLIDAFLNRFSGSTHFFLDASTFRTAALLPLPFGHQSRPSPALLCVAYLWGALLLPSSEPYDPEVFLACVLQNILHDISGCEAPSAPNAKLVLETIQAQVLLSFYYLDTAQPVQGRIHAAGAASLAFSTSLNEFRPQTGAPDEMQRVNAFWAVVTLNNFWVAAYGGPSAVPYGVRIDTPWPGSVSNQGSGSISSFLSGHDSQGSALAITYLIKSSVLLERILAFVERAGVGPADSTAFATLDRRLHTFQAVLPPLSPLLQASQAEQERALLLIAHALVDTAVVRLHMRAAESSASARVKCLTAASRIVDAVRGYAGVGVRPDPIIGPICSTAARVYTTELGALAMTHSPRAASKMREIEDRLGGLMSVMTSLAGYSPLIERCIVDVQAAYAGVHGMAATG</sequence>
<feature type="domain" description="Zn(2)-C6 fungal-type" evidence="6">
    <location>
        <begin position="10"/>
        <end position="44"/>
    </location>
</feature>
<keyword evidence="2" id="KW-0479">Metal-binding</keyword>
<dbReference type="GO" id="GO:0005634">
    <property type="term" value="C:nucleus"/>
    <property type="evidence" value="ECO:0007669"/>
    <property type="project" value="UniProtKB-SubCell"/>
</dbReference>
<dbReference type="PROSITE" id="PS50048">
    <property type="entry name" value="ZN2_CY6_FUNGAL_2"/>
    <property type="match status" value="1"/>
</dbReference>
<evidence type="ECO:0000256" key="4">
    <source>
        <dbReference type="ARBA" id="ARBA00023163"/>
    </source>
</evidence>
<dbReference type="Gene3D" id="4.10.240.10">
    <property type="entry name" value="Zn(2)-C6 fungal-type DNA-binding domain"/>
    <property type="match status" value="1"/>
</dbReference>
<dbReference type="Pfam" id="PF00172">
    <property type="entry name" value="Zn_clus"/>
    <property type="match status" value="1"/>
</dbReference>
<dbReference type="PANTHER" id="PTHR47338">
    <property type="entry name" value="ZN(II)2CYS6 TRANSCRIPTION FACTOR (EUROFUNG)-RELATED"/>
    <property type="match status" value="1"/>
</dbReference>
<dbReference type="GO" id="GO:0000981">
    <property type="term" value="F:DNA-binding transcription factor activity, RNA polymerase II-specific"/>
    <property type="evidence" value="ECO:0007669"/>
    <property type="project" value="InterPro"/>
</dbReference>
<dbReference type="InterPro" id="IPR050815">
    <property type="entry name" value="TF_fung"/>
</dbReference>
<organism evidence="7 8">
    <name type="scientific">Roridomyces roridus</name>
    <dbReference type="NCBI Taxonomy" id="1738132"/>
    <lineage>
        <taxon>Eukaryota</taxon>
        <taxon>Fungi</taxon>
        <taxon>Dikarya</taxon>
        <taxon>Basidiomycota</taxon>
        <taxon>Agaricomycotina</taxon>
        <taxon>Agaricomycetes</taxon>
        <taxon>Agaricomycetidae</taxon>
        <taxon>Agaricales</taxon>
        <taxon>Marasmiineae</taxon>
        <taxon>Mycenaceae</taxon>
        <taxon>Roridomyces</taxon>
    </lineage>
</organism>
<dbReference type="GO" id="GO:0008270">
    <property type="term" value="F:zinc ion binding"/>
    <property type="evidence" value="ECO:0007669"/>
    <property type="project" value="InterPro"/>
</dbReference>
<evidence type="ECO:0000256" key="1">
    <source>
        <dbReference type="ARBA" id="ARBA00004123"/>
    </source>
</evidence>
<keyword evidence="4" id="KW-0804">Transcription</keyword>
<evidence type="ECO:0000256" key="5">
    <source>
        <dbReference type="ARBA" id="ARBA00023242"/>
    </source>
</evidence>
<dbReference type="CDD" id="cd12148">
    <property type="entry name" value="fungal_TF_MHR"/>
    <property type="match status" value="1"/>
</dbReference>
<keyword evidence="3" id="KW-0805">Transcription regulation</keyword>
<accession>A0AAD7FBS9</accession>
<dbReference type="AlphaFoldDB" id="A0AAD7FBS9"/>
<evidence type="ECO:0000259" key="6">
    <source>
        <dbReference type="PROSITE" id="PS50048"/>
    </source>
</evidence>
<protein>
    <recommendedName>
        <fullName evidence="6">Zn(2)-C6 fungal-type domain-containing protein</fullName>
    </recommendedName>
</protein>
<dbReference type="Proteomes" id="UP001221142">
    <property type="component" value="Unassembled WGS sequence"/>
</dbReference>
<proteinExistence type="predicted"/>
<dbReference type="EMBL" id="JARKIF010000026">
    <property type="protein sequence ID" value="KAJ7614427.1"/>
    <property type="molecule type" value="Genomic_DNA"/>
</dbReference>
<comment type="caution">
    <text evidence="7">The sequence shown here is derived from an EMBL/GenBank/DDBJ whole genome shotgun (WGS) entry which is preliminary data.</text>
</comment>
<dbReference type="CDD" id="cd00067">
    <property type="entry name" value="GAL4"/>
    <property type="match status" value="1"/>
</dbReference>
<name>A0AAD7FBS9_9AGAR</name>
<evidence type="ECO:0000256" key="3">
    <source>
        <dbReference type="ARBA" id="ARBA00023015"/>
    </source>
</evidence>
<keyword evidence="5" id="KW-0539">Nucleus</keyword>
<dbReference type="SUPFAM" id="SSF57701">
    <property type="entry name" value="Zn2/Cys6 DNA-binding domain"/>
    <property type="match status" value="1"/>
</dbReference>
<dbReference type="InterPro" id="IPR001138">
    <property type="entry name" value="Zn2Cys6_DnaBD"/>
</dbReference>
<evidence type="ECO:0000256" key="2">
    <source>
        <dbReference type="ARBA" id="ARBA00022723"/>
    </source>
</evidence>
<comment type="subcellular location">
    <subcellularLocation>
        <location evidence="1">Nucleus</location>
    </subcellularLocation>
</comment>
<dbReference type="PANTHER" id="PTHR47338:SF29">
    <property type="entry name" value="ZN(2)-C6 FUNGAL-TYPE DOMAIN-CONTAINING PROTEIN"/>
    <property type="match status" value="1"/>
</dbReference>
<keyword evidence="8" id="KW-1185">Reference proteome</keyword>
<gene>
    <name evidence="7" type="ORF">FB45DRAFT_254217</name>
</gene>
<evidence type="ECO:0000313" key="7">
    <source>
        <dbReference type="EMBL" id="KAJ7614427.1"/>
    </source>
</evidence>
<evidence type="ECO:0000313" key="8">
    <source>
        <dbReference type="Proteomes" id="UP001221142"/>
    </source>
</evidence>
<dbReference type="InterPro" id="IPR036864">
    <property type="entry name" value="Zn2-C6_fun-type_DNA-bd_sf"/>
</dbReference>